<dbReference type="AlphaFoldDB" id="A0A6A5TZK8"/>
<dbReference type="GO" id="GO:0005762">
    <property type="term" value="C:mitochondrial large ribosomal subunit"/>
    <property type="evidence" value="ECO:0007669"/>
    <property type="project" value="InterPro"/>
</dbReference>
<evidence type="ECO:0000256" key="4">
    <source>
        <dbReference type="ARBA" id="ARBA00022980"/>
    </source>
</evidence>
<evidence type="ECO:0008006" key="10">
    <source>
        <dbReference type="Google" id="ProtNLM"/>
    </source>
</evidence>
<evidence type="ECO:0000256" key="2">
    <source>
        <dbReference type="ARBA" id="ARBA00010152"/>
    </source>
</evidence>
<keyword evidence="5" id="KW-0496">Mitochondrion</keyword>
<keyword evidence="4" id="KW-0689">Ribosomal protein</keyword>
<sequence>MFKPTPTLQKMLRRLPLSTKQAGKEYYKGNRIGSMGIIDKYGRFHPDFSKIRTFVYPGGRMKGFDLTPFVSSSAPRNVQISETLYKVPLKTITGEQYLTEWKEQGGHDQVEVPMGQDGADEPRKNMPEVWEESGQKA</sequence>
<evidence type="ECO:0000256" key="5">
    <source>
        <dbReference type="ARBA" id="ARBA00023128"/>
    </source>
</evidence>
<evidence type="ECO:0000256" key="1">
    <source>
        <dbReference type="ARBA" id="ARBA00004173"/>
    </source>
</evidence>
<dbReference type="InterPro" id="IPR019189">
    <property type="entry name" value="Ribosomal_mL41"/>
</dbReference>
<evidence type="ECO:0000256" key="3">
    <source>
        <dbReference type="ARBA" id="ARBA00022946"/>
    </source>
</evidence>
<dbReference type="GO" id="GO:0006412">
    <property type="term" value="P:translation"/>
    <property type="evidence" value="ECO:0007669"/>
    <property type="project" value="TreeGrafter"/>
</dbReference>
<dbReference type="Pfam" id="PF09809">
    <property type="entry name" value="MRP-L27"/>
    <property type="match status" value="1"/>
</dbReference>
<keyword evidence="9" id="KW-1185">Reference proteome</keyword>
<protein>
    <recommendedName>
        <fullName evidence="10">50S ribosomal protein-like protein YmL27</fullName>
    </recommendedName>
</protein>
<accession>A0A6A5TZK8</accession>
<gene>
    <name evidence="8" type="ORF">CC80DRAFT_444484</name>
</gene>
<organism evidence="8 9">
    <name type="scientific">Byssothecium circinans</name>
    <dbReference type="NCBI Taxonomy" id="147558"/>
    <lineage>
        <taxon>Eukaryota</taxon>
        <taxon>Fungi</taxon>
        <taxon>Dikarya</taxon>
        <taxon>Ascomycota</taxon>
        <taxon>Pezizomycotina</taxon>
        <taxon>Dothideomycetes</taxon>
        <taxon>Pleosporomycetidae</taxon>
        <taxon>Pleosporales</taxon>
        <taxon>Massarineae</taxon>
        <taxon>Massarinaceae</taxon>
        <taxon>Byssothecium</taxon>
    </lineage>
</organism>
<evidence type="ECO:0000256" key="7">
    <source>
        <dbReference type="SAM" id="MobiDB-lite"/>
    </source>
</evidence>
<dbReference type="Proteomes" id="UP000800035">
    <property type="component" value="Unassembled WGS sequence"/>
</dbReference>
<name>A0A6A5TZK8_9PLEO</name>
<comment type="subcellular location">
    <subcellularLocation>
        <location evidence="1">Mitochondrion</location>
    </subcellularLocation>
</comment>
<dbReference type="OrthoDB" id="408933at2759"/>
<dbReference type="PANTHER" id="PTHR21338:SF0">
    <property type="entry name" value="LARGE RIBOSOMAL SUBUNIT PROTEIN ML41"/>
    <property type="match status" value="1"/>
</dbReference>
<keyword evidence="3" id="KW-0809">Transit peptide</keyword>
<evidence type="ECO:0000313" key="9">
    <source>
        <dbReference type="Proteomes" id="UP000800035"/>
    </source>
</evidence>
<feature type="region of interest" description="Disordered" evidence="7">
    <location>
        <begin position="102"/>
        <end position="137"/>
    </location>
</feature>
<evidence type="ECO:0000256" key="6">
    <source>
        <dbReference type="ARBA" id="ARBA00023274"/>
    </source>
</evidence>
<evidence type="ECO:0000313" key="8">
    <source>
        <dbReference type="EMBL" id="KAF1957062.1"/>
    </source>
</evidence>
<proteinExistence type="inferred from homology"/>
<dbReference type="EMBL" id="ML976990">
    <property type="protein sequence ID" value="KAF1957062.1"/>
    <property type="molecule type" value="Genomic_DNA"/>
</dbReference>
<reference evidence="8" key="1">
    <citation type="journal article" date="2020" name="Stud. Mycol.">
        <title>101 Dothideomycetes genomes: a test case for predicting lifestyles and emergence of pathogens.</title>
        <authorList>
            <person name="Haridas S."/>
            <person name="Albert R."/>
            <person name="Binder M."/>
            <person name="Bloem J."/>
            <person name="Labutti K."/>
            <person name="Salamov A."/>
            <person name="Andreopoulos B."/>
            <person name="Baker S."/>
            <person name="Barry K."/>
            <person name="Bills G."/>
            <person name="Bluhm B."/>
            <person name="Cannon C."/>
            <person name="Castanera R."/>
            <person name="Culley D."/>
            <person name="Daum C."/>
            <person name="Ezra D."/>
            <person name="Gonzalez J."/>
            <person name="Henrissat B."/>
            <person name="Kuo A."/>
            <person name="Liang C."/>
            <person name="Lipzen A."/>
            <person name="Lutzoni F."/>
            <person name="Magnuson J."/>
            <person name="Mondo S."/>
            <person name="Nolan M."/>
            <person name="Ohm R."/>
            <person name="Pangilinan J."/>
            <person name="Park H.-J."/>
            <person name="Ramirez L."/>
            <person name="Alfaro M."/>
            <person name="Sun H."/>
            <person name="Tritt A."/>
            <person name="Yoshinaga Y."/>
            <person name="Zwiers L.-H."/>
            <person name="Turgeon B."/>
            <person name="Goodwin S."/>
            <person name="Spatafora J."/>
            <person name="Crous P."/>
            <person name="Grigoriev I."/>
        </authorList>
    </citation>
    <scope>NUCLEOTIDE SEQUENCE</scope>
    <source>
        <strain evidence="8">CBS 675.92</strain>
    </source>
</reference>
<keyword evidence="6" id="KW-0687">Ribonucleoprotein</keyword>
<dbReference type="PANTHER" id="PTHR21338">
    <property type="entry name" value="MITOCHONDRIAL RIBOSOMAL PROTEIN L41"/>
    <property type="match status" value="1"/>
</dbReference>
<comment type="similarity">
    <text evidence="2">Belongs to the mitochondrion-specific ribosomal protein mL41 family.</text>
</comment>
<dbReference type="GO" id="GO:0003735">
    <property type="term" value="F:structural constituent of ribosome"/>
    <property type="evidence" value="ECO:0007669"/>
    <property type="project" value="InterPro"/>
</dbReference>